<feature type="compositionally biased region" description="Low complexity" evidence="1">
    <location>
        <begin position="69"/>
        <end position="85"/>
    </location>
</feature>
<sequence length="646" mass="72755">MPVPTTCTRNNLLFPSDKYERQLTEAELKVQRSLQKLSIPDWYLKKRSSPPKIINVTPIEFRPPSWRKSLPSRNTTLNSTTSNLSDVHSPIDQKPNKTVSNDGVRPTTATTTTTSNKTSHEQKSPGCRCKRSPLKSSPKKKVFDTTIPSVKFTRNISKTFPKMSPSRRLQNINIVLPPGPRIEISNDLEFDEVINDFKSKTFVCKKQPGVVDRDKNNDSNKSDWSPQKVMDNTNDSFDVSEIVSLSKTPNAKKPVKIRTSTPKFSPANIFSSTMIEEIPKVKKNISNNILEKSSIFENGSASRIRSNNFAHKSKSIIRPRKLSPNVLEKTYIFEKSSGVKNSFPTGEETSVQASKTNWLLEKDARKDDSWLKSSSFVRDMVKKLEVSKKGPCISEKKSRGASANSTNVFSLRTPTIIASNHSTVSQKNRTNLDKKQQAPLLQKKKTNSELQLVNSKRKSTGLEKKVKSKQSVREKSLVQEIIESLSEKVNESTQPGRNQNVDVNQNFVKQLVDALEKSDIRRMENLAQERYSVTEEDSSSESEMKPRVVSPFPRETDSRSSPEDDSVYWIPVSRCKLPRTSSVLSMRSNFSSNCQSPCLSPINSESEITYRKSSAISKKLFRIDETVIIDSGYSDRSDRSATASPV</sequence>
<proteinExistence type="predicted"/>
<feature type="region of interest" description="Disordered" evidence="1">
    <location>
        <begin position="209"/>
        <end position="231"/>
    </location>
</feature>
<reference evidence="2 3" key="1">
    <citation type="submission" date="2024-08" db="EMBL/GenBank/DDBJ databases">
        <authorList>
            <person name="Will J Nash"/>
            <person name="Angela Man"/>
            <person name="Seanna McTaggart"/>
            <person name="Kendall Baker"/>
            <person name="Tom Barker"/>
            <person name="Leah Catchpole"/>
            <person name="Alex Durrant"/>
            <person name="Karim Gharbi"/>
            <person name="Naomi Irish"/>
            <person name="Gemy Kaithakottil"/>
            <person name="Debby Ku"/>
            <person name="Aaliyah Providence"/>
            <person name="Felix Shaw"/>
            <person name="David Swarbreck"/>
            <person name="Chris Watkins"/>
            <person name="Ann M. McCartney"/>
            <person name="Giulio Formenti"/>
            <person name="Alice Mouton"/>
            <person name="Noel Vella"/>
            <person name="Bjorn M von Reumont"/>
            <person name="Adriana Vella"/>
            <person name="Wilfried Haerty"/>
        </authorList>
    </citation>
    <scope>NUCLEOTIDE SEQUENCE [LARGE SCALE GENOMIC DNA]</scope>
</reference>
<accession>A0ABP1NWD5</accession>
<dbReference type="EMBL" id="CAXAJV020001293">
    <property type="protein sequence ID" value="CAL7945343.1"/>
    <property type="molecule type" value="Genomic_DNA"/>
</dbReference>
<gene>
    <name evidence="2" type="ORF">XYLVIOL_LOCUS7153</name>
</gene>
<name>A0ABP1NWD5_XYLVO</name>
<feature type="region of interest" description="Disordered" evidence="1">
    <location>
        <begin position="67"/>
        <end position="141"/>
    </location>
</feature>
<evidence type="ECO:0000313" key="3">
    <source>
        <dbReference type="Proteomes" id="UP001642520"/>
    </source>
</evidence>
<evidence type="ECO:0000313" key="2">
    <source>
        <dbReference type="EMBL" id="CAL7945343.1"/>
    </source>
</evidence>
<keyword evidence="3" id="KW-1185">Reference proteome</keyword>
<feature type="compositionally biased region" description="Basic residues" evidence="1">
    <location>
        <begin position="128"/>
        <end position="140"/>
    </location>
</feature>
<feature type="region of interest" description="Disordered" evidence="1">
    <location>
        <begin position="530"/>
        <end position="564"/>
    </location>
</feature>
<dbReference type="Proteomes" id="UP001642520">
    <property type="component" value="Unassembled WGS sequence"/>
</dbReference>
<feature type="compositionally biased region" description="Basic and acidic residues" evidence="1">
    <location>
        <begin position="211"/>
        <end position="221"/>
    </location>
</feature>
<evidence type="ECO:0000256" key="1">
    <source>
        <dbReference type="SAM" id="MobiDB-lite"/>
    </source>
</evidence>
<protein>
    <submittedName>
        <fullName evidence="2">Uncharacterized protein</fullName>
    </submittedName>
</protein>
<feature type="region of interest" description="Disordered" evidence="1">
    <location>
        <begin position="423"/>
        <end position="449"/>
    </location>
</feature>
<comment type="caution">
    <text evidence="2">The sequence shown here is derived from an EMBL/GenBank/DDBJ whole genome shotgun (WGS) entry which is preliminary data.</text>
</comment>
<organism evidence="2 3">
    <name type="scientific">Xylocopa violacea</name>
    <name type="common">Violet carpenter bee</name>
    <name type="synonym">Apis violacea</name>
    <dbReference type="NCBI Taxonomy" id="135666"/>
    <lineage>
        <taxon>Eukaryota</taxon>
        <taxon>Metazoa</taxon>
        <taxon>Ecdysozoa</taxon>
        <taxon>Arthropoda</taxon>
        <taxon>Hexapoda</taxon>
        <taxon>Insecta</taxon>
        <taxon>Pterygota</taxon>
        <taxon>Neoptera</taxon>
        <taxon>Endopterygota</taxon>
        <taxon>Hymenoptera</taxon>
        <taxon>Apocrita</taxon>
        <taxon>Aculeata</taxon>
        <taxon>Apoidea</taxon>
        <taxon>Anthophila</taxon>
        <taxon>Apidae</taxon>
        <taxon>Xylocopa</taxon>
        <taxon>Xylocopa</taxon>
    </lineage>
</organism>